<comment type="caution">
    <text evidence="1">The sequence shown here is derived from an EMBL/GenBank/DDBJ whole genome shotgun (WGS) entry which is preliminary data.</text>
</comment>
<gene>
    <name evidence="1" type="ORF">RRG08_051158</name>
</gene>
<evidence type="ECO:0000313" key="1">
    <source>
        <dbReference type="EMBL" id="KAK3751433.1"/>
    </source>
</evidence>
<name>A0AAE0YMH1_9GAST</name>
<proteinExistence type="predicted"/>
<protein>
    <submittedName>
        <fullName evidence="1">Uncharacterized protein</fullName>
    </submittedName>
</protein>
<accession>A0AAE0YMH1</accession>
<dbReference type="AlphaFoldDB" id="A0AAE0YMH1"/>
<organism evidence="1 2">
    <name type="scientific">Elysia crispata</name>
    <name type="common">lettuce slug</name>
    <dbReference type="NCBI Taxonomy" id="231223"/>
    <lineage>
        <taxon>Eukaryota</taxon>
        <taxon>Metazoa</taxon>
        <taxon>Spiralia</taxon>
        <taxon>Lophotrochozoa</taxon>
        <taxon>Mollusca</taxon>
        <taxon>Gastropoda</taxon>
        <taxon>Heterobranchia</taxon>
        <taxon>Euthyneura</taxon>
        <taxon>Panpulmonata</taxon>
        <taxon>Sacoglossa</taxon>
        <taxon>Placobranchoidea</taxon>
        <taxon>Plakobranchidae</taxon>
        <taxon>Elysia</taxon>
    </lineage>
</organism>
<sequence length="58" mass="6407">MIFLAKYILGVTTDAGNPCDVFLPGGEYYDNNCFLSVAEPMTLHDATVTYFASLSFFD</sequence>
<dbReference type="EMBL" id="JAWDGP010005819">
    <property type="protein sequence ID" value="KAK3751433.1"/>
    <property type="molecule type" value="Genomic_DNA"/>
</dbReference>
<keyword evidence="2" id="KW-1185">Reference proteome</keyword>
<evidence type="ECO:0000313" key="2">
    <source>
        <dbReference type="Proteomes" id="UP001283361"/>
    </source>
</evidence>
<reference evidence="1" key="1">
    <citation type="journal article" date="2023" name="G3 (Bethesda)">
        <title>A reference genome for the long-term kleptoplast-retaining sea slug Elysia crispata morphotype clarki.</title>
        <authorList>
            <person name="Eastman K.E."/>
            <person name="Pendleton A.L."/>
            <person name="Shaikh M.A."/>
            <person name="Suttiyut T."/>
            <person name="Ogas R."/>
            <person name="Tomko P."/>
            <person name="Gavelis G."/>
            <person name="Widhalm J.R."/>
            <person name="Wisecaver J.H."/>
        </authorList>
    </citation>
    <scope>NUCLEOTIDE SEQUENCE</scope>
    <source>
        <strain evidence="1">ECLA1</strain>
    </source>
</reference>
<dbReference type="Proteomes" id="UP001283361">
    <property type="component" value="Unassembled WGS sequence"/>
</dbReference>